<feature type="compositionally biased region" description="Polar residues" evidence="1">
    <location>
        <begin position="174"/>
        <end position="184"/>
    </location>
</feature>
<feature type="compositionally biased region" description="Polar residues" evidence="1">
    <location>
        <begin position="1579"/>
        <end position="1590"/>
    </location>
</feature>
<feature type="region of interest" description="Disordered" evidence="1">
    <location>
        <begin position="866"/>
        <end position="914"/>
    </location>
</feature>
<feature type="region of interest" description="Disordered" evidence="1">
    <location>
        <begin position="1526"/>
        <end position="1598"/>
    </location>
</feature>
<feature type="compositionally biased region" description="Basic and acidic residues" evidence="1">
    <location>
        <begin position="773"/>
        <end position="793"/>
    </location>
</feature>
<feature type="compositionally biased region" description="Basic residues" evidence="1">
    <location>
        <begin position="1741"/>
        <end position="1754"/>
    </location>
</feature>
<evidence type="ECO:0000313" key="2">
    <source>
        <dbReference type="EMBL" id="GIY55883.1"/>
    </source>
</evidence>
<feature type="region of interest" description="Disordered" evidence="1">
    <location>
        <begin position="345"/>
        <end position="374"/>
    </location>
</feature>
<feature type="region of interest" description="Disordered" evidence="1">
    <location>
        <begin position="997"/>
        <end position="1254"/>
    </location>
</feature>
<feature type="compositionally biased region" description="Basic and acidic residues" evidence="1">
    <location>
        <begin position="1036"/>
        <end position="1048"/>
    </location>
</feature>
<feature type="compositionally biased region" description="Basic and acidic residues" evidence="1">
    <location>
        <begin position="110"/>
        <end position="150"/>
    </location>
</feature>
<feature type="compositionally biased region" description="Polar residues" evidence="1">
    <location>
        <begin position="397"/>
        <end position="410"/>
    </location>
</feature>
<evidence type="ECO:0000313" key="3">
    <source>
        <dbReference type="Proteomes" id="UP001054837"/>
    </source>
</evidence>
<feature type="compositionally biased region" description="Polar residues" evidence="1">
    <location>
        <begin position="262"/>
        <end position="271"/>
    </location>
</feature>
<feature type="compositionally biased region" description="Basic and acidic residues" evidence="1">
    <location>
        <begin position="1061"/>
        <end position="1073"/>
    </location>
</feature>
<feature type="region of interest" description="Disordered" evidence="1">
    <location>
        <begin position="45"/>
        <end position="271"/>
    </location>
</feature>
<feature type="region of interest" description="Disordered" evidence="1">
    <location>
        <begin position="667"/>
        <end position="726"/>
    </location>
</feature>
<name>A0AAV4UDM6_9ARAC</name>
<feature type="compositionally biased region" description="Polar residues" evidence="1">
    <location>
        <begin position="676"/>
        <end position="695"/>
    </location>
</feature>
<sequence length="1762" mass="200456">MDSFYPNAVDKKETDSYNIRSENSEFSPFWYPIEKRTSNVYGKRPAFLNSNIKPGTNSEDTEHQKARHQNNKLKSRHLSKFKKPGHENFASRGKNGLIPDSKHMQKIHTKSTDHERPENKNNKKHLTKMEVEETGEYSREDDNLSNDKENQISNHNGWDDQFVNNLNMKDRVQNDNSELDNSIINEAKNAELENESPIEMPNGEFSEEKENNKRDASSSSKLHSEEASVRNKSKRGGNDSADDSIESKSNINDESLNKIHSSESVSHGTKLNIRRSNINEIYKYNTKKRREHLNSNDSHLNISQSLSSNNDKINKIERYLNDFNSTAAIDVAPALPDLKTYNIHGNETSTEKQEDLRKKMDLDVPGNITDQNERKKIKKLASMSNWPMNEHQIINRNSNHKSNSQGSQGSAYEKNEDSQGSVHEKNEDSQGSANEKNEDSQELSINQRSEQPNYDNAKVGQKKMPIDFTAFGKKFSNNNNGRLLHHLLMKKSESLSSKIQTSSEVVPKEQLQQSNAHSKNVIEAESNLNKKRSITWRDVPVEKENSNNVENQSAPSGTEFFNVSDIAASSNSEKTSTDFSKQSVIPSRSLPEDFDNNEGDGLMQRSNLKKPYIREEQSNGKLPLNKAGDFNEIDLNQNHYNGERVQSPSNHVENKHINSRHSYIEGEQSNDEMPLNGNSISDSGETSSNNATKIHSNYRKIKNSNRENPNIREDKMDTSDYSETHDNNYDAISVQSPSNHIEHTNDEKPVNKEILDYDENLSNNDNNNNNDVGIHHPSDHFKITESDSRHPSIREQQLNDDIPLNTKDDSDSNKSSINNDYNSITLKRSPSNTSHEISFNKKDANLTPFINNEHVTEAVRSLPNSATIENFNSKHSYNRDKQSDAENPENSDNTLKDSNYNAAPAHYPSSPVKLGEPYSFKFNIKRNEQDPQDYEDNTNINPNILPDKNSKVDQKVSTMMEDFKVRKTILKDKASNKETNIVENENQKVVDKIQVYSSQGKKTSSDVEEMGAPEEVGIGEKEISKSKPSFGKPHKPSIEKPEIDEKQISKSKPSFGKPHKPSIEKPEIDEKAISKSKPSFGKKHKPSIEKPRKPSIQKSYKPSIEKPSKPIIEKPSKPIKSKPSIEKPSKPIKSKPSIEKPRKSSKYIPSIGQPPKPSISKPSIDKQKFKVKEEEDKESEKFKNPPHKGGKITTSKTVTPKEKIDKKPVGREFEASKEGKIKGELEKEQKISGSKPTIETMGKKPKPEHGEPFVTNKMDHAEIEAEYNEFPFEPPMKGTKDDPYVSDYQPEEIDFGPNERPLIIPPGQDLDRKKMPPFKGPGPQDVPETGYYEKNYITSNGKGTIQKYRFSTEISHANEIGEFQKEEKMEKASKTILRNKLMTANESSHHFEEKKTEIKDNKESYHEAFIEEKDENKYPNNINGINLERSALSANLQKGSIPPSFKTESKQKMNNLGNEEVDYAENLNDYNALDYGTRSRISKSPAKSKLSNIDNEFDYDDKEYQKDYPEDAKDYNDIALEKDYTDYSTKQYDERDELEQQDGTIDDIKRRQTSFRLFNNGNSGISSSKLNRESERSTHGTFSDATQPNSDNDKNNFYGLNATEVTEPKPEGPKIKRDIQANKITLKQNSDISSSIENHPSKVSMTEDNSSNLHWKIKRDELGIIKCFVVIVRKSEEESPGAKQARQEPKSPFELPGVTEAITEGSSGNVVYITLKTTTMDLQRRYNDFVLIQDKRDSKRIARHSKNINRKRRKEAGAEKNN</sequence>
<feature type="compositionally biased region" description="Polar residues" evidence="1">
    <location>
        <begin position="888"/>
        <end position="901"/>
    </location>
</feature>
<reference evidence="2 3" key="1">
    <citation type="submission" date="2021-06" db="EMBL/GenBank/DDBJ databases">
        <title>Caerostris darwini draft genome.</title>
        <authorList>
            <person name="Kono N."/>
            <person name="Arakawa K."/>
        </authorList>
    </citation>
    <scope>NUCLEOTIDE SEQUENCE [LARGE SCALE GENOMIC DNA]</scope>
</reference>
<feature type="compositionally biased region" description="Basic and acidic residues" evidence="1">
    <location>
        <begin position="206"/>
        <end position="229"/>
    </location>
</feature>
<feature type="region of interest" description="Disordered" evidence="1">
    <location>
        <begin position="397"/>
        <end position="461"/>
    </location>
</feature>
<dbReference type="EMBL" id="BPLQ01011132">
    <property type="protein sequence ID" value="GIY55883.1"/>
    <property type="molecule type" value="Genomic_DNA"/>
</dbReference>
<evidence type="ECO:0000256" key="1">
    <source>
        <dbReference type="SAM" id="MobiDB-lite"/>
    </source>
</evidence>
<feature type="compositionally biased region" description="Basic and acidic residues" evidence="1">
    <location>
        <begin position="1163"/>
        <end position="1183"/>
    </location>
</feature>
<feature type="compositionally biased region" description="Low complexity" evidence="1">
    <location>
        <begin position="813"/>
        <end position="824"/>
    </location>
</feature>
<feature type="region of interest" description="Disordered" evidence="1">
    <location>
        <begin position="929"/>
        <end position="949"/>
    </location>
</feature>
<gene>
    <name evidence="2" type="primary">AVEN_240023_1</name>
    <name evidence="2" type="ORF">CDAR_584911</name>
</gene>
<feature type="compositionally biased region" description="Basic and acidic residues" evidence="1">
    <location>
        <begin position="349"/>
        <end position="362"/>
    </location>
</feature>
<keyword evidence="3" id="KW-1185">Reference proteome</keyword>
<feature type="compositionally biased region" description="Polar residues" evidence="1">
    <location>
        <begin position="151"/>
        <end position="167"/>
    </location>
</feature>
<feature type="compositionally biased region" description="Polar residues" evidence="1">
    <location>
        <begin position="866"/>
        <end position="875"/>
    </location>
</feature>
<organism evidence="2 3">
    <name type="scientific">Caerostris darwini</name>
    <dbReference type="NCBI Taxonomy" id="1538125"/>
    <lineage>
        <taxon>Eukaryota</taxon>
        <taxon>Metazoa</taxon>
        <taxon>Ecdysozoa</taxon>
        <taxon>Arthropoda</taxon>
        <taxon>Chelicerata</taxon>
        <taxon>Arachnida</taxon>
        <taxon>Araneae</taxon>
        <taxon>Araneomorphae</taxon>
        <taxon>Entelegynae</taxon>
        <taxon>Araneoidea</taxon>
        <taxon>Araneidae</taxon>
        <taxon>Caerostris</taxon>
    </lineage>
</organism>
<feature type="compositionally biased region" description="Basic and acidic residues" evidence="1">
    <location>
        <begin position="1103"/>
        <end position="1116"/>
    </location>
</feature>
<proteinExistence type="predicted"/>
<feature type="region of interest" description="Disordered" evidence="1">
    <location>
        <begin position="1268"/>
        <end position="1330"/>
    </location>
</feature>
<feature type="region of interest" description="Disordered" evidence="1">
    <location>
        <begin position="1740"/>
        <end position="1762"/>
    </location>
</feature>
<feature type="compositionally biased region" description="Polar residues" evidence="1">
    <location>
        <begin position="48"/>
        <end position="58"/>
    </location>
</feature>
<feature type="compositionally biased region" description="Basic and acidic residues" evidence="1">
    <location>
        <begin position="1241"/>
        <end position="1254"/>
    </location>
</feature>
<feature type="region of interest" description="Disordered" evidence="1">
    <location>
        <begin position="569"/>
        <end position="606"/>
    </location>
</feature>
<feature type="compositionally biased region" description="Basic residues" evidence="1">
    <location>
        <begin position="65"/>
        <end position="83"/>
    </location>
</feature>
<feature type="compositionally biased region" description="Basic and acidic residues" evidence="1">
    <location>
        <begin position="709"/>
        <end position="726"/>
    </location>
</feature>
<feature type="compositionally biased region" description="Basic and acidic residues" evidence="1">
    <location>
        <begin position="1199"/>
        <end position="1230"/>
    </location>
</feature>
<feature type="compositionally biased region" description="Polar residues" evidence="1">
    <location>
        <begin position="1554"/>
        <end position="1569"/>
    </location>
</feature>
<protein>
    <submittedName>
        <fullName evidence="2">Uncharacterized protein</fullName>
    </submittedName>
</protein>
<dbReference type="Proteomes" id="UP001054837">
    <property type="component" value="Unassembled WGS sequence"/>
</dbReference>
<feature type="region of interest" description="Disordered" evidence="1">
    <location>
        <begin position="758"/>
        <end position="837"/>
    </location>
</feature>
<comment type="caution">
    <text evidence="2">The sequence shown here is derived from an EMBL/GenBank/DDBJ whole genome shotgun (WGS) entry which is preliminary data.</text>
</comment>
<feature type="compositionally biased region" description="Basic and acidic residues" evidence="1">
    <location>
        <begin position="413"/>
        <end position="428"/>
    </location>
</feature>
<feature type="compositionally biased region" description="Polar residues" evidence="1">
    <location>
        <begin position="569"/>
        <end position="586"/>
    </location>
</feature>
<feature type="compositionally biased region" description="Polar residues" evidence="1">
    <location>
        <begin position="442"/>
        <end position="454"/>
    </location>
</feature>
<accession>A0AAV4UDM6</accession>
<feature type="compositionally biased region" description="Polar residues" evidence="1">
    <location>
        <begin position="825"/>
        <end position="837"/>
    </location>
</feature>